<dbReference type="PANTHER" id="PTHR10113">
    <property type="entry name" value="PEPTIDE CHAIN RELEASE FACTOR SUBUNIT 1"/>
    <property type="match status" value="1"/>
</dbReference>
<sequence>MDSKRLELQLLIESLEKIEGRGTQLISYYIPAGYDLAKVLDHLSYEYSTAQNIKDKHTRKNVTDALAKIINYLKGLKKVPENGLVIFCGNIGDYGESDIKMWVLEPPEPLQIRLYRCDSKFVLDPLKDYLEPKQVYGLIVLDRGEATIGILKGNRIIVLENKDSWVPGKFRDGGQSALRFQRIIEQEVHEWLKYLGERAKEHFDKYKDSLVGILVGGPGPLKEKFVEGEYLPYYLKDKVIKIVDTGYSNEYGLKEMVDKAKDILEKAEYVREANLVRDFLALISKGSNLVVYGENDVKRALEYGAAEKVLISEKMRDKISEILEIAKKSGAEVEVISMDHPEGEQFSNFGIAAFLRFPIY</sequence>
<proteinExistence type="inferred from homology"/>
<dbReference type="InterPro" id="IPR024049">
    <property type="entry name" value="eRF1_1_sf"/>
</dbReference>
<accession>A0A397WP38</accession>
<comment type="similarity">
    <text evidence="3 9">Belongs to the eukaryotic release factor 1 family.</text>
</comment>
<feature type="domain" description="eRF1/Pelota-like N-terminal" evidence="10">
    <location>
        <begin position="1"/>
        <end position="131"/>
    </location>
</feature>
<evidence type="ECO:0000256" key="8">
    <source>
        <dbReference type="ARBA" id="ARBA00031168"/>
    </source>
</evidence>
<dbReference type="Proteomes" id="UP000266622">
    <property type="component" value="Unassembled WGS sequence"/>
</dbReference>
<dbReference type="InterPro" id="IPR004403">
    <property type="entry name" value="Peptide_chain-rel_eRF1/aRF1"/>
</dbReference>
<evidence type="ECO:0000256" key="4">
    <source>
        <dbReference type="ARBA" id="ARBA00011520"/>
    </source>
</evidence>
<reference evidence="11 12" key="1">
    <citation type="journal article" date="2018" name="Syst. Appl. Microbiol.">
        <title>A new symbiotic nanoarchaeote (Candidatus Nanoclepta minutus) and its host (Zestosphaera tikiterensis gen. nov., sp. nov.) from a New Zealand hot spring.</title>
        <authorList>
            <person name="St John E."/>
            <person name="Liu Y."/>
            <person name="Podar M."/>
            <person name="Stott M.B."/>
            <person name="Meneghin J."/>
            <person name="Chen Z."/>
            <person name="Lagutin K."/>
            <person name="Mitchell K."/>
            <person name="Reysenbach A.L."/>
        </authorList>
    </citation>
    <scope>NUCLEOTIDE SEQUENCE [LARGE SCALE GENOMIC DNA]</scope>
    <source>
        <strain evidence="11">NZ3</strain>
    </source>
</reference>
<dbReference type="AlphaFoldDB" id="A0A397WP38"/>
<evidence type="ECO:0000256" key="2">
    <source>
        <dbReference type="ARBA" id="ARBA00004496"/>
    </source>
</evidence>
<dbReference type="SUPFAM" id="SSF55315">
    <property type="entry name" value="L30e-like"/>
    <property type="match status" value="1"/>
</dbReference>
<comment type="function">
    <text evidence="1 9">Directs the termination of nascent peptide synthesis (translation) in response to the termination codons UAA, UAG and UGA.</text>
</comment>
<evidence type="ECO:0000313" key="11">
    <source>
        <dbReference type="EMBL" id="RIB35269.1"/>
    </source>
</evidence>
<comment type="subunit">
    <text evidence="4 9">Heterodimer of two subunits, one of which binds GTP.</text>
</comment>
<dbReference type="Gene3D" id="3.30.1330.30">
    <property type="match status" value="1"/>
</dbReference>
<dbReference type="InterPro" id="IPR005140">
    <property type="entry name" value="eRF1_Pelota-like_N"/>
</dbReference>
<dbReference type="HAMAP" id="MF_00424">
    <property type="entry name" value="Rel_fact_arch_1"/>
    <property type="match status" value="1"/>
</dbReference>
<dbReference type="InterPro" id="IPR005142">
    <property type="entry name" value="eRF1_3"/>
</dbReference>
<evidence type="ECO:0000256" key="6">
    <source>
        <dbReference type="ARBA" id="ARBA00022490"/>
    </source>
</evidence>
<dbReference type="Gene3D" id="3.30.420.60">
    <property type="entry name" value="eRF1 domain 2"/>
    <property type="match status" value="1"/>
</dbReference>
<dbReference type="NCBIfam" id="TIGR03676">
    <property type="entry name" value="aRF1_eRF1"/>
    <property type="match status" value="1"/>
</dbReference>
<evidence type="ECO:0000259" key="10">
    <source>
        <dbReference type="SMART" id="SM01194"/>
    </source>
</evidence>
<evidence type="ECO:0000256" key="9">
    <source>
        <dbReference type="HAMAP-Rule" id="MF_00424"/>
    </source>
</evidence>
<evidence type="ECO:0000313" key="12">
    <source>
        <dbReference type="Proteomes" id="UP000266622"/>
    </source>
</evidence>
<evidence type="ECO:0000256" key="1">
    <source>
        <dbReference type="ARBA" id="ARBA00002832"/>
    </source>
</evidence>
<dbReference type="SUPFAM" id="SSF55481">
    <property type="entry name" value="N-terminal domain of eukaryotic peptide chain release factor subunit 1, ERF1"/>
    <property type="match status" value="1"/>
</dbReference>
<evidence type="ECO:0000256" key="5">
    <source>
        <dbReference type="ARBA" id="ARBA00019723"/>
    </source>
</evidence>
<dbReference type="SUPFAM" id="SSF53137">
    <property type="entry name" value="Translational machinery components"/>
    <property type="match status" value="1"/>
</dbReference>
<dbReference type="Gene3D" id="3.30.960.10">
    <property type="entry name" value="eRF1 domain 1"/>
    <property type="match status" value="1"/>
</dbReference>
<dbReference type="EMBL" id="MWMI01000003">
    <property type="protein sequence ID" value="RIB35269.1"/>
    <property type="molecule type" value="Genomic_DNA"/>
</dbReference>
<dbReference type="SMART" id="SM01194">
    <property type="entry name" value="eRF1_1"/>
    <property type="match status" value="1"/>
</dbReference>
<comment type="caution">
    <text evidence="11">The sequence shown here is derived from an EMBL/GenBank/DDBJ whole genome shotgun (WGS) entry which is preliminary data.</text>
</comment>
<evidence type="ECO:0000256" key="3">
    <source>
        <dbReference type="ARBA" id="ARBA00005326"/>
    </source>
</evidence>
<keyword evidence="7 9" id="KW-0648">Protein biosynthesis</keyword>
<organism evidence="11 12">
    <name type="scientific">Candidatus Nanoclepta minutus</name>
    <dbReference type="NCBI Taxonomy" id="1940235"/>
    <lineage>
        <taxon>Archaea</taxon>
        <taxon>Nanobdellota</taxon>
        <taxon>Candidatus Nanoclepta</taxon>
    </lineage>
</organism>
<dbReference type="InterPro" id="IPR020918">
    <property type="entry name" value="Peptide_chain-rel_aRF1"/>
</dbReference>
<dbReference type="InterPro" id="IPR042226">
    <property type="entry name" value="eFR1_2_sf"/>
</dbReference>
<dbReference type="FunFam" id="3.30.960.10:FF:000003">
    <property type="entry name" value="Peptide chain release factor subunit 1"/>
    <property type="match status" value="1"/>
</dbReference>
<name>A0A397WP38_9ARCH</name>
<keyword evidence="6 9" id="KW-0963">Cytoplasm</keyword>
<evidence type="ECO:0000256" key="7">
    <source>
        <dbReference type="ARBA" id="ARBA00022917"/>
    </source>
</evidence>
<dbReference type="InterPro" id="IPR005141">
    <property type="entry name" value="eRF1_2"/>
</dbReference>
<dbReference type="InterPro" id="IPR029064">
    <property type="entry name" value="Ribosomal_eL30-like_sf"/>
</dbReference>
<dbReference type="GO" id="GO:0005737">
    <property type="term" value="C:cytoplasm"/>
    <property type="evidence" value="ECO:0007669"/>
    <property type="project" value="UniProtKB-SubCell"/>
</dbReference>
<gene>
    <name evidence="9" type="primary">prf1</name>
    <name evidence="11" type="ORF">BXU00_01925</name>
</gene>
<dbReference type="Pfam" id="PF03464">
    <property type="entry name" value="eRF1_2"/>
    <property type="match status" value="1"/>
</dbReference>
<dbReference type="Pfam" id="PF03463">
    <property type="entry name" value="eRF1_1"/>
    <property type="match status" value="1"/>
</dbReference>
<dbReference type="Pfam" id="PF03465">
    <property type="entry name" value="eRF1_3"/>
    <property type="match status" value="1"/>
</dbReference>
<comment type="subcellular location">
    <subcellularLocation>
        <location evidence="2 9">Cytoplasm</location>
    </subcellularLocation>
</comment>
<dbReference type="GO" id="GO:0016149">
    <property type="term" value="F:translation release factor activity, codon specific"/>
    <property type="evidence" value="ECO:0007669"/>
    <property type="project" value="UniProtKB-UniRule"/>
</dbReference>
<protein>
    <recommendedName>
        <fullName evidence="5 9">Peptide chain release factor subunit 1</fullName>
    </recommendedName>
    <alternativeName>
        <fullName evidence="8 9">Translation termination factor aRF1</fullName>
    </alternativeName>
</protein>